<gene>
    <name evidence="3" type="ORF">CQW23_26687</name>
</gene>
<dbReference type="InterPro" id="IPR012675">
    <property type="entry name" value="Beta-grasp_dom_sf"/>
</dbReference>
<dbReference type="SUPFAM" id="SSF56176">
    <property type="entry name" value="FAD-binding/transporter-associated domain-like"/>
    <property type="match status" value="1"/>
</dbReference>
<protein>
    <recommendedName>
        <fullName evidence="2">FAD-binding PCMH-type domain-containing protein</fullName>
    </recommendedName>
</protein>
<dbReference type="InterPro" id="IPR002346">
    <property type="entry name" value="Mopterin_DH_FAD-bd"/>
</dbReference>
<proteinExistence type="predicted"/>
<name>A0A2G2VPI1_CAPBA</name>
<dbReference type="OrthoDB" id="8300278at2759"/>
<dbReference type="InterPro" id="IPR036318">
    <property type="entry name" value="FAD-bd_PCMH-like_sf"/>
</dbReference>
<dbReference type="STRING" id="33114.A0A2G2VPI1"/>
<dbReference type="InterPro" id="IPR016169">
    <property type="entry name" value="FAD-bd_PCMH_sub2"/>
</dbReference>
<dbReference type="GO" id="GO:0005506">
    <property type="term" value="F:iron ion binding"/>
    <property type="evidence" value="ECO:0007669"/>
    <property type="project" value="InterPro"/>
</dbReference>
<dbReference type="SUPFAM" id="SSF47741">
    <property type="entry name" value="CO dehydrogenase ISP C-domain like"/>
    <property type="match status" value="1"/>
</dbReference>
<sequence>MLNCMVTGGCGACVVLVSTYDPKLKKVEDFSVSPCLTLLCSLNGCSITTSEGLGNTRDGFHAIHERANLCRCTGNWPIADACKTFVADVDIEDLGINSFWEKGDSKKTKVSKLPPYDPTKNFSTYPEFLKSESTTNLDSSRYPWYSPVTIVELRSLLNSKVMENDASFKLVVGNTGSVHYKETQRYNHYVDIKHVPEPSIINGDQTGIEVGATVTIAKFISFLNEESKIKFGSYGKLVSEKLAYHMEKIASPFVRNSASIGGNLVMAQKNGFPSDIATLFLGLYATVSLMTIHGLENLTLEELLSRPLLDSRTVLLSVWIPFKKDQSSLQTHSRFCLIPIELLHHLMGMHWHM</sequence>
<dbReference type="Pfam" id="PF00941">
    <property type="entry name" value="FAD_binding_5"/>
    <property type="match status" value="1"/>
</dbReference>
<evidence type="ECO:0000313" key="4">
    <source>
        <dbReference type="Proteomes" id="UP000224567"/>
    </source>
</evidence>
<accession>A0A2G2VPI1</accession>
<dbReference type="InterPro" id="IPR036884">
    <property type="entry name" value="2Fe-2S-bd_dom_sf"/>
</dbReference>
<comment type="cofactor">
    <cofactor evidence="1">
        <name>FAD</name>
        <dbReference type="ChEBI" id="CHEBI:57692"/>
    </cofactor>
</comment>
<reference evidence="4" key="2">
    <citation type="journal article" date="2017" name="J. Anim. Genet.">
        <title>Multiple reference genome sequences of hot pepper reveal the massive evolution of plant disease resistance genes by retroduplication.</title>
        <authorList>
            <person name="Kim S."/>
            <person name="Park J."/>
            <person name="Yeom S.-I."/>
            <person name="Kim Y.-M."/>
            <person name="Seo E."/>
            <person name="Kim K.-T."/>
            <person name="Kim M.-S."/>
            <person name="Lee J.M."/>
            <person name="Cheong K."/>
            <person name="Shin H.-S."/>
            <person name="Kim S.-B."/>
            <person name="Han K."/>
            <person name="Lee J."/>
            <person name="Park M."/>
            <person name="Lee H.-A."/>
            <person name="Lee H.-Y."/>
            <person name="Lee Y."/>
            <person name="Oh S."/>
            <person name="Lee J.H."/>
            <person name="Choi E."/>
            <person name="Choi E."/>
            <person name="Lee S.E."/>
            <person name="Jeon J."/>
            <person name="Kim H."/>
            <person name="Choi G."/>
            <person name="Song H."/>
            <person name="Lee J."/>
            <person name="Lee S.-C."/>
            <person name="Kwon J.-K."/>
            <person name="Lee H.-Y."/>
            <person name="Koo N."/>
            <person name="Hong Y."/>
            <person name="Kim R.W."/>
            <person name="Kang W.-H."/>
            <person name="Huh J.H."/>
            <person name="Kang B.-C."/>
            <person name="Yang T.-J."/>
            <person name="Lee Y.-H."/>
            <person name="Bennetzen J.L."/>
            <person name="Choi D."/>
        </authorList>
    </citation>
    <scope>NUCLEOTIDE SEQUENCE [LARGE SCALE GENOMIC DNA]</scope>
    <source>
        <strain evidence="4">cv. PBC81</strain>
    </source>
</reference>
<dbReference type="PANTHER" id="PTHR11908">
    <property type="entry name" value="XANTHINE DEHYDROGENASE"/>
    <property type="match status" value="1"/>
</dbReference>
<dbReference type="Gene3D" id="3.30.465.10">
    <property type="match status" value="1"/>
</dbReference>
<dbReference type="InterPro" id="IPR016166">
    <property type="entry name" value="FAD-bd_PCMH"/>
</dbReference>
<dbReference type="AlphaFoldDB" id="A0A2G2VPI1"/>
<evidence type="ECO:0000259" key="2">
    <source>
        <dbReference type="PROSITE" id="PS51387"/>
    </source>
</evidence>
<keyword evidence="4" id="KW-1185">Reference proteome</keyword>
<dbReference type="InterPro" id="IPR036010">
    <property type="entry name" value="2Fe-2S_ferredoxin-like_sf"/>
</dbReference>
<dbReference type="EMBL" id="MLFT02000011">
    <property type="protein sequence ID" value="PHT34887.1"/>
    <property type="molecule type" value="Genomic_DNA"/>
</dbReference>
<organism evidence="3 4">
    <name type="scientific">Capsicum baccatum</name>
    <name type="common">Peruvian pepper</name>
    <dbReference type="NCBI Taxonomy" id="33114"/>
    <lineage>
        <taxon>Eukaryota</taxon>
        <taxon>Viridiplantae</taxon>
        <taxon>Streptophyta</taxon>
        <taxon>Embryophyta</taxon>
        <taxon>Tracheophyta</taxon>
        <taxon>Spermatophyta</taxon>
        <taxon>Magnoliopsida</taxon>
        <taxon>eudicotyledons</taxon>
        <taxon>Gunneridae</taxon>
        <taxon>Pentapetalae</taxon>
        <taxon>asterids</taxon>
        <taxon>lamiids</taxon>
        <taxon>Solanales</taxon>
        <taxon>Solanaceae</taxon>
        <taxon>Solanoideae</taxon>
        <taxon>Capsiceae</taxon>
        <taxon>Capsicum</taxon>
    </lineage>
</organism>
<dbReference type="Gene3D" id="1.10.150.120">
    <property type="entry name" value="[2Fe-2S]-binding domain"/>
    <property type="match status" value="1"/>
</dbReference>
<dbReference type="InterPro" id="IPR016208">
    <property type="entry name" value="Ald_Oxase/xanthine_DH-like"/>
</dbReference>
<dbReference type="GO" id="GO:0016491">
    <property type="term" value="F:oxidoreductase activity"/>
    <property type="evidence" value="ECO:0007669"/>
    <property type="project" value="InterPro"/>
</dbReference>
<dbReference type="Proteomes" id="UP000224567">
    <property type="component" value="Unassembled WGS sequence"/>
</dbReference>
<comment type="caution">
    <text evidence="3">The sequence shown here is derived from an EMBL/GenBank/DDBJ whole genome shotgun (WGS) entry which is preliminary data.</text>
</comment>
<dbReference type="PANTHER" id="PTHR11908:SF133">
    <property type="entry name" value="ABSCISIC-ALDEHYDE OXIDASE-LIKE"/>
    <property type="match status" value="1"/>
</dbReference>
<dbReference type="GO" id="GO:0071949">
    <property type="term" value="F:FAD binding"/>
    <property type="evidence" value="ECO:0007669"/>
    <property type="project" value="InterPro"/>
</dbReference>
<reference evidence="3 4" key="1">
    <citation type="journal article" date="2017" name="Genome Biol.">
        <title>New reference genome sequences of hot pepper reveal the massive evolution of plant disease-resistance genes by retroduplication.</title>
        <authorList>
            <person name="Kim S."/>
            <person name="Park J."/>
            <person name="Yeom S.I."/>
            <person name="Kim Y.M."/>
            <person name="Seo E."/>
            <person name="Kim K.T."/>
            <person name="Kim M.S."/>
            <person name="Lee J.M."/>
            <person name="Cheong K."/>
            <person name="Shin H.S."/>
            <person name="Kim S.B."/>
            <person name="Han K."/>
            <person name="Lee J."/>
            <person name="Park M."/>
            <person name="Lee H.A."/>
            <person name="Lee H.Y."/>
            <person name="Lee Y."/>
            <person name="Oh S."/>
            <person name="Lee J.H."/>
            <person name="Choi E."/>
            <person name="Choi E."/>
            <person name="Lee S.E."/>
            <person name="Jeon J."/>
            <person name="Kim H."/>
            <person name="Choi G."/>
            <person name="Song H."/>
            <person name="Lee J."/>
            <person name="Lee S.C."/>
            <person name="Kwon J.K."/>
            <person name="Lee H.Y."/>
            <person name="Koo N."/>
            <person name="Hong Y."/>
            <person name="Kim R.W."/>
            <person name="Kang W.H."/>
            <person name="Huh J.H."/>
            <person name="Kang B.C."/>
            <person name="Yang T.J."/>
            <person name="Lee Y.H."/>
            <person name="Bennetzen J.L."/>
            <person name="Choi D."/>
        </authorList>
    </citation>
    <scope>NUCLEOTIDE SEQUENCE [LARGE SCALE GENOMIC DNA]</scope>
    <source>
        <strain evidence="4">cv. PBC81</strain>
    </source>
</reference>
<dbReference type="Gene3D" id="3.30.43.10">
    <property type="entry name" value="Uridine Diphospho-n-acetylenolpyruvylglucosamine Reductase, domain 2"/>
    <property type="match status" value="1"/>
</dbReference>
<evidence type="ECO:0000313" key="3">
    <source>
        <dbReference type="EMBL" id="PHT34887.1"/>
    </source>
</evidence>
<dbReference type="InterPro" id="IPR016167">
    <property type="entry name" value="FAD-bd_PCMH_sub1"/>
</dbReference>
<dbReference type="SUPFAM" id="SSF54292">
    <property type="entry name" value="2Fe-2S ferredoxin-like"/>
    <property type="match status" value="1"/>
</dbReference>
<dbReference type="Gene3D" id="3.10.20.30">
    <property type="match status" value="1"/>
</dbReference>
<feature type="domain" description="FAD-binding PCMH-type" evidence="2">
    <location>
        <begin position="137"/>
        <end position="325"/>
    </location>
</feature>
<evidence type="ECO:0000256" key="1">
    <source>
        <dbReference type="ARBA" id="ARBA00001974"/>
    </source>
</evidence>
<dbReference type="GO" id="GO:0051536">
    <property type="term" value="F:iron-sulfur cluster binding"/>
    <property type="evidence" value="ECO:0007669"/>
    <property type="project" value="InterPro"/>
</dbReference>
<dbReference type="PROSITE" id="PS51387">
    <property type="entry name" value="FAD_PCMH"/>
    <property type="match status" value="1"/>
</dbReference>